<accession>A0A1Y1CRW4</accession>
<dbReference type="InterPro" id="IPR029060">
    <property type="entry name" value="PIN-like_dom_sf"/>
</dbReference>
<dbReference type="SUPFAM" id="SSF88723">
    <property type="entry name" value="PIN domain-like"/>
    <property type="match status" value="1"/>
</dbReference>
<proteinExistence type="predicted"/>
<organism evidence="2 3">
    <name type="scientific">Labilibaculum antarcticum</name>
    <dbReference type="NCBI Taxonomy" id="1717717"/>
    <lineage>
        <taxon>Bacteria</taxon>
        <taxon>Pseudomonadati</taxon>
        <taxon>Bacteroidota</taxon>
        <taxon>Bacteroidia</taxon>
        <taxon>Marinilabiliales</taxon>
        <taxon>Marinifilaceae</taxon>
        <taxon>Labilibaculum</taxon>
    </lineage>
</organism>
<keyword evidence="3" id="KW-1185">Reference proteome</keyword>
<dbReference type="Pfam" id="PF16289">
    <property type="entry name" value="PIN_12"/>
    <property type="match status" value="1"/>
</dbReference>
<dbReference type="InterPro" id="IPR032557">
    <property type="entry name" value="DUF4935"/>
</dbReference>
<dbReference type="Proteomes" id="UP000218267">
    <property type="component" value="Chromosome"/>
</dbReference>
<dbReference type="AlphaFoldDB" id="A0A1Y1CRW4"/>
<evidence type="ECO:0000259" key="1">
    <source>
        <dbReference type="Pfam" id="PF16289"/>
    </source>
</evidence>
<dbReference type="KEGG" id="mbas:ALGA_3689"/>
<dbReference type="RefSeq" id="WP_096431893.1">
    <property type="nucleotide sequence ID" value="NZ_AP018042.1"/>
</dbReference>
<dbReference type="OrthoDB" id="569642at2"/>
<feature type="domain" description="DUF4935" evidence="1">
    <location>
        <begin position="4"/>
        <end position="183"/>
    </location>
</feature>
<dbReference type="EMBL" id="AP018042">
    <property type="protein sequence ID" value="BAX81981.1"/>
    <property type="molecule type" value="Genomic_DNA"/>
</dbReference>
<reference evidence="3" key="2">
    <citation type="journal article" date="2020" name="Antonie Van Leeuwenhoek">
        <title>Labilibaculum antarcticum sp. nov., a novel facultative anaerobic, psychrotorelant bacterium isolated from marine sediment of Antarctica.</title>
        <authorList>
            <person name="Watanabe M."/>
            <person name="Kojima H."/>
            <person name="Fukui M."/>
        </authorList>
    </citation>
    <scope>NUCLEOTIDE SEQUENCE [LARGE SCALE GENOMIC DNA]</scope>
    <source>
        <strain evidence="3">SPP2</strain>
    </source>
</reference>
<reference evidence="2 3" key="1">
    <citation type="journal article" date="2018" name="Mar. Genomics">
        <title>Complete genome sequence of Marinifilaceae bacterium strain SPP2, isolated from the Antarctic marine sediment.</title>
        <authorList>
            <person name="Watanabe M."/>
            <person name="Kojima H."/>
            <person name="Fukui M."/>
        </authorList>
    </citation>
    <scope>NUCLEOTIDE SEQUENCE [LARGE SCALE GENOMIC DNA]</scope>
    <source>
        <strain evidence="2 3">SPP2</strain>
    </source>
</reference>
<name>A0A1Y1CRW4_9BACT</name>
<protein>
    <recommendedName>
        <fullName evidence="1">DUF4935 domain-containing protein</fullName>
    </recommendedName>
</protein>
<gene>
    <name evidence="2" type="ORF">ALGA_3689</name>
</gene>
<evidence type="ECO:0000313" key="2">
    <source>
        <dbReference type="EMBL" id="BAX81981.1"/>
    </source>
</evidence>
<sequence length="348" mass="41276">MKNLFIDTNILLSFYHLSSDDLEELKKLILLIENNDICLYMPRQVIQEFKRNRDTKIADALKNVKEEKISKAFPQFFKEYPEFEDLKKIQKQYLDTKKKLIDSLQKDIKEKSLKADEIIDGLFSVAEIIEFTDDIVTKGKLRFDLGNPPGKNNSYGDAINWESLVMNVNQFEDLYFISGDKDYYSTIDINDFNRFLKEEWEEEKKSSIIHFKKLSEFFKQEYPDIKLARELEKDLLVQNLINSNSFYQTRKILEKLVSFSPELSKIQIFEITKASTENNQIIWIAKDGDIADMLNELILPWRQDIPTHLFYHFMELYNDGPSLDERMQYHYAANEDENEDLSDDPRMK</sequence>
<evidence type="ECO:0000313" key="3">
    <source>
        <dbReference type="Proteomes" id="UP000218267"/>
    </source>
</evidence>